<feature type="binding site" evidence="7">
    <location>
        <position position="268"/>
    </location>
    <ligand>
        <name>Mn(2+)</name>
        <dbReference type="ChEBI" id="CHEBI:29035"/>
        <label>2</label>
    </ligand>
</feature>
<comment type="subcellular location">
    <subcellularLocation>
        <location evidence="7">Cytoplasm</location>
    </subcellularLocation>
</comment>
<dbReference type="PANTHER" id="PTHR11963:SF23">
    <property type="entry name" value="CYTOSOL AMINOPEPTIDASE"/>
    <property type="match status" value="1"/>
</dbReference>
<dbReference type="SUPFAM" id="SSF53187">
    <property type="entry name" value="Zn-dependent exopeptidases"/>
    <property type="match status" value="1"/>
</dbReference>
<evidence type="ECO:0000256" key="4">
    <source>
        <dbReference type="ARBA" id="ARBA00022438"/>
    </source>
</evidence>
<dbReference type="NCBIfam" id="NF002073">
    <property type="entry name" value="PRK00913.1-2"/>
    <property type="match status" value="1"/>
</dbReference>
<feature type="active site" evidence="7">
    <location>
        <position position="275"/>
    </location>
</feature>
<comment type="function">
    <text evidence="7">Presumably involved in the processing and regular turnover of intracellular proteins. Catalyzes the removal of unsubstituted N-terminal amino acids from various peptides.</text>
</comment>
<dbReference type="PANTHER" id="PTHR11963">
    <property type="entry name" value="LEUCINE AMINOPEPTIDASE-RELATED"/>
    <property type="match status" value="1"/>
</dbReference>
<dbReference type="NCBIfam" id="NF002074">
    <property type="entry name" value="PRK00913.1-4"/>
    <property type="match status" value="1"/>
</dbReference>
<evidence type="ECO:0000256" key="6">
    <source>
        <dbReference type="ARBA" id="ARBA00022801"/>
    </source>
</evidence>
<protein>
    <recommendedName>
        <fullName evidence="7">Probable cytosol aminopeptidase</fullName>
        <ecNumber evidence="7">3.4.11.1</ecNumber>
    </recommendedName>
    <alternativeName>
        <fullName evidence="7">Leucine aminopeptidase</fullName>
        <shortName evidence="7">LAP</shortName>
        <ecNumber evidence="7">3.4.11.10</ecNumber>
    </alternativeName>
    <alternativeName>
        <fullName evidence="7">Leucyl aminopeptidase</fullName>
    </alternativeName>
</protein>
<keyword evidence="6 7" id="KW-0378">Hydrolase</keyword>
<keyword evidence="7" id="KW-0479">Metal-binding</keyword>
<dbReference type="Gene3D" id="3.40.220.10">
    <property type="entry name" value="Leucine Aminopeptidase, subunit E, domain 1"/>
    <property type="match status" value="1"/>
</dbReference>
<dbReference type="GO" id="GO:0006508">
    <property type="term" value="P:proteolysis"/>
    <property type="evidence" value="ECO:0007669"/>
    <property type="project" value="UniProtKB-KW"/>
</dbReference>
<comment type="catalytic activity">
    <reaction evidence="1 7">
        <text>Release of an N-terminal amino acid, Xaa-|-Yaa-, in which Xaa is preferably Leu, but may be other amino acids including Pro although not Arg or Lys, and Yaa may be Pro. Amino acid amides and methyl esters are also readily hydrolyzed, but rates on arylamides are exceedingly low.</text>
        <dbReference type="EC" id="3.4.11.1"/>
    </reaction>
</comment>
<accession>A0A0G1XNN9</accession>
<dbReference type="HAMAP" id="MF_00181">
    <property type="entry name" value="Cytosol_peptidase_M17"/>
    <property type="match status" value="1"/>
</dbReference>
<dbReference type="CDD" id="cd00433">
    <property type="entry name" value="Peptidase_M17"/>
    <property type="match status" value="1"/>
</dbReference>
<dbReference type="Proteomes" id="UP000034711">
    <property type="component" value="Unassembled WGS sequence"/>
</dbReference>
<evidence type="ECO:0000256" key="7">
    <source>
        <dbReference type="HAMAP-Rule" id="MF_00181"/>
    </source>
</evidence>
<dbReference type="EC" id="3.4.11.10" evidence="7"/>
<proteinExistence type="inferred from homology"/>
<feature type="binding site" evidence="7">
    <location>
        <position position="263"/>
    </location>
    <ligand>
        <name>Mn(2+)</name>
        <dbReference type="ChEBI" id="CHEBI:29035"/>
        <label>2</label>
    </ligand>
</feature>
<dbReference type="InterPro" id="IPR011356">
    <property type="entry name" value="Leucine_aapep/pepB"/>
</dbReference>
<keyword evidence="7" id="KW-0464">Manganese</keyword>
<comment type="cofactor">
    <cofactor evidence="7">
        <name>Mn(2+)</name>
        <dbReference type="ChEBI" id="CHEBI:29035"/>
    </cofactor>
    <text evidence="7">Binds 2 manganese ions per subunit.</text>
</comment>
<dbReference type="EMBL" id="LCRI01000022">
    <property type="protein sequence ID" value="KKW32490.1"/>
    <property type="molecule type" value="Genomic_DNA"/>
</dbReference>
<dbReference type="InterPro" id="IPR008283">
    <property type="entry name" value="Peptidase_M17_N"/>
</dbReference>
<feature type="binding site" evidence="7">
    <location>
        <position position="268"/>
    </location>
    <ligand>
        <name>Mn(2+)</name>
        <dbReference type="ChEBI" id="CHEBI:29035"/>
        <label>1</label>
    </ligand>
</feature>
<feature type="binding site" evidence="7">
    <location>
        <position position="345"/>
    </location>
    <ligand>
        <name>Mn(2+)</name>
        <dbReference type="ChEBI" id="CHEBI:29035"/>
        <label>1</label>
    </ligand>
</feature>
<dbReference type="PROSITE" id="PS00631">
    <property type="entry name" value="CYTOSOL_AP"/>
    <property type="match status" value="1"/>
</dbReference>
<dbReference type="AlphaFoldDB" id="A0A0G1XNN9"/>
<feature type="binding site" evidence="7">
    <location>
        <position position="347"/>
    </location>
    <ligand>
        <name>Mn(2+)</name>
        <dbReference type="ChEBI" id="CHEBI:29035"/>
        <label>2</label>
    </ligand>
</feature>
<dbReference type="EC" id="3.4.11.1" evidence="7"/>
<evidence type="ECO:0000313" key="9">
    <source>
        <dbReference type="EMBL" id="KKW32490.1"/>
    </source>
</evidence>
<feature type="domain" description="Cytosol aminopeptidase" evidence="8">
    <location>
        <begin position="343"/>
        <end position="350"/>
    </location>
</feature>
<organism evidence="9 10">
    <name type="scientific">Candidatus Uhrbacteria bacterium GW2011_GWA2_53_10</name>
    <dbReference type="NCBI Taxonomy" id="1618980"/>
    <lineage>
        <taxon>Bacteria</taxon>
        <taxon>Candidatus Uhriibacteriota</taxon>
    </lineage>
</organism>
<dbReference type="GO" id="GO:0005737">
    <property type="term" value="C:cytoplasm"/>
    <property type="evidence" value="ECO:0007669"/>
    <property type="project" value="UniProtKB-SubCell"/>
</dbReference>
<dbReference type="Pfam" id="PF00883">
    <property type="entry name" value="Peptidase_M17"/>
    <property type="match status" value="1"/>
</dbReference>
<feature type="binding site" evidence="7">
    <location>
        <position position="286"/>
    </location>
    <ligand>
        <name>Mn(2+)</name>
        <dbReference type="ChEBI" id="CHEBI:29035"/>
        <label>2</label>
    </ligand>
</feature>
<gene>
    <name evidence="7" type="primary">pepA</name>
    <name evidence="9" type="ORF">UY77_C0022G0006</name>
</gene>
<comment type="catalytic activity">
    <reaction evidence="2 7">
        <text>Release of an N-terminal amino acid, preferentially leucine, but not glutamic or aspartic acids.</text>
        <dbReference type="EC" id="3.4.11.10"/>
    </reaction>
</comment>
<evidence type="ECO:0000256" key="3">
    <source>
        <dbReference type="ARBA" id="ARBA00009528"/>
    </source>
</evidence>
<comment type="similarity">
    <text evidence="3 7">Belongs to the peptidase M17 family.</text>
</comment>
<keyword evidence="7" id="KW-0963">Cytoplasm</keyword>
<feature type="active site" evidence="7">
    <location>
        <position position="349"/>
    </location>
</feature>
<sequence length="494" mass="53931">MDIVVQRGKESLDRSDVLALPWFEEAKRQPAFTTSTDQAMDGLLTEVVAEEKFEGKMGQSLFVRPAGGSRVKRVLLVGCGKEKKMDAERVRCVAAHILDAVKTREIKVLTLPLFQLEGMTAREVAQAMVEGLHLAAYTFGRYKKEKKDHPPKTVTILVQDARAERLTQEGVEQGSLFARATISARDLTNTPGLHMSPADLVMAARAVVRPGIRIRVYDKEQLKKMKAGGILAVSQGSDHDPFLVHLVYRPKGKAKKRVALVGKAITFDSGGLSLKPPEGMMTMKIDMSGAADVLGVFSVLPDLSPDVEVHGIFGACENMPSGKAIRPGDVVKLMNGKTLEILNTDAEGRVTLADTLTYATKQKPDYIIDLATLTGACVVALGEEITGLMSNRPELAQKVLMAAARAGEKMWELPLEERYRQDIKSEVADYKNTAGRYGGALTAGLLLEEFVNKIPWVHLDIAGPSFAEKPLNPYTRRGATGHGVRTLLEFLKSI</sequence>
<dbReference type="SUPFAM" id="SSF52949">
    <property type="entry name" value="Macro domain-like"/>
    <property type="match status" value="1"/>
</dbReference>
<dbReference type="InterPro" id="IPR023042">
    <property type="entry name" value="Peptidase_M17_leu_NH2_pept"/>
</dbReference>
<comment type="caution">
    <text evidence="9">The sequence shown here is derived from an EMBL/GenBank/DDBJ whole genome shotgun (WGS) entry which is preliminary data.</text>
</comment>
<feature type="binding site" evidence="7">
    <location>
        <position position="347"/>
    </location>
    <ligand>
        <name>Mn(2+)</name>
        <dbReference type="ChEBI" id="CHEBI:29035"/>
        <label>1</label>
    </ligand>
</feature>
<evidence type="ECO:0000256" key="2">
    <source>
        <dbReference type="ARBA" id="ARBA00000967"/>
    </source>
</evidence>
<dbReference type="GO" id="GO:0070006">
    <property type="term" value="F:metalloaminopeptidase activity"/>
    <property type="evidence" value="ECO:0007669"/>
    <property type="project" value="InterPro"/>
</dbReference>
<dbReference type="PATRIC" id="fig|1618980.3.peg.389"/>
<dbReference type="GO" id="GO:0030145">
    <property type="term" value="F:manganese ion binding"/>
    <property type="evidence" value="ECO:0007669"/>
    <property type="project" value="UniProtKB-UniRule"/>
</dbReference>
<evidence type="ECO:0000256" key="1">
    <source>
        <dbReference type="ARBA" id="ARBA00000135"/>
    </source>
</evidence>
<dbReference type="Pfam" id="PF02789">
    <property type="entry name" value="Peptidase_M17_N"/>
    <property type="match status" value="1"/>
</dbReference>
<keyword evidence="5 7" id="KW-0645">Protease</keyword>
<name>A0A0G1XNN9_9BACT</name>
<keyword evidence="4 7" id="KW-0031">Aminopeptidase</keyword>
<dbReference type="PRINTS" id="PR00481">
    <property type="entry name" value="LAMNOPPTDASE"/>
</dbReference>
<evidence type="ECO:0000313" key="10">
    <source>
        <dbReference type="Proteomes" id="UP000034711"/>
    </source>
</evidence>
<dbReference type="InterPro" id="IPR000819">
    <property type="entry name" value="Peptidase_M17_C"/>
</dbReference>
<dbReference type="NCBIfam" id="NF002083">
    <property type="entry name" value="PRK00913.3-5"/>
    <property type="match status" value="1"/>
</dbReference>
<reference evidence="9 10" key="1">
    <citation type="journal article" date="2015" name="Nature">
        <title>rRNA introns, odd ribosomes, and small enigmatic genomes across a large radiation of phyla.</title>
        <authorList>
            <person name="Brown C.T."/>
            <person name="Hug L.A."/>
            <person name="Thomas B.C."/>
            <person name="Sharon I."/>
            <person name="Castelle C.J."/>
            <person name="Singh A."/>
            <person name="Wilkins M.J."/>
            <person name="Williams K.H."/>
            <person name="Banfield J.F."/>
        </authorList>
    </citation>
    <scope>NUCLEOTIDE SEQUENCE [LARGE SCALE GENOMIC DNA]</scope>
</reference>
<evidence type="ECO:0000259" key="8">
    <source>
        <dbReference type="PROSITE" id="PS00631"/>
    </source>
</evidence>
<evidence type="ECO:0000256" key="5">
    <source>
        <dbReference type="ARBA" id="ARBA00022670"/>
    </source>
</evidence>
<dbReference type="InterPro" id="IPR043472">
    <property type="entry name" value="Macro_dom-like"/>
</dbReference>
<dbReference type="Gene3D" id="3.40.630.10">
    <property type="entry name" value="Zn peptidases"/>
    <property type="match status" value="1"/>
</dbReference>